<feature type="region of interest" description="Disordered" evidence="1">
    <location>
        <begin position="1"/>
        <end position="24"/>
    </location>
</feature>
<dbReference type="EMBL" id="CP048626">
    <property type="protein sequence ID" value="QIB56944.1"/>
    <property type="molecule type" value="Genomic_DNA"/>
</dbReference>
<feature type="region of interest" description="Disordered" evidence="1">
    <location>
        <begin position="70"/>
        <end position="90"/>
    </location>
</feature>
<protein>
    <submittedName>
        <fullName evidence="2">Uncharacterized protein</fullName>
    </submittedName>
</protein>
<accession>A0ABX6JBT4</accession>
<gene>
    <name evidence="2" type="ORF">GXM18_20060</name>
</gene>
<keyword evidence="3" id="KW-1185">Reference proteome</keyword>
<evidence type="ECO:0000313" key="3">
    <source>
        <dbReference type="Proteomes" id="UP000464715"/>
    </source>
</evidence>
<reference evidence="2 3" key="1">
    <citation type="submission" date="2020-02" db="EMBL/GenBank/DDBJ databases">
        <title>Complete genome sequence of Blautia producta JCM 1471(T).</title>
        <authorList>
            <person name="Tourlousse D.M."/>
            <person name="Sakamoto M."/>
            <person name="Miura T."/>
            <person name="Narita K."/>
            <person name="Ohashi A."/>
            <person name="Uchino Y."/>
            <person name="Yamazoe A."/>
            <person name="Kameyama K."/>
            <person name="Terauchi J."/>
            <person name="Ohkuma M."/>
            <person name="Kawasaki H."/>
            <person name="Sekiguchi Y."/>
        </authorList>
    </citation>
    <scope>NUCLEOTIDE SEQUENCE [LARGE SCALE GENOMIC DNA]</scope>
    <source>
        <strain evidence="2 3">JCM 1471</strain>
    </source>
</reference>
<sequence length="90" mass="9993">MKADGGDEGGRGDRRRQGREREWDERRTALVRELTCSHSLNSSAVASSLSDWGRWISQTLRETPLIPFPLPPLPLPPTASPGVLRCDGLR</sequence>
<name>A0ABX6JBT4_9FIRM</name>
<evidence type="ECO:0000256" key="1">
    <source>
        <dbReference type="SAM" id="MobiDB-lite"/>
    </source>
</evidence>
<dbReference type="Proteomes" id="UP000464715">
    <property type="component" value="Chromosome"/>
</dbReference>
<proteinExistence type="predicted"/>
<organism evidence="2 3">
    <name type="scientific">Blautia producta ATCC 27340 = DSM 2950</name>
    <dbReference type="NCBI Taxonomy" id="1121114"/>
    <lineage>
        <taxon>Bacteria</taxon>
        <taxon>Bacillati</taxon>
        <taxon>Bacillota</taxon>
        <taxon>Clostridia</taxon>
        <taxon>Lachnospirales</taxon>
        <taxon>Lachnospiraceae</taxon>
        <taxon>Blautia</taxon>
    </lineage>
</organism>
<feature type="compositionally biased region" description="Basic and acidic residues" evidence="1">
    <location>
        <begin position="1"/>
        <end position="12"/>
    </location>
</feature>
<evidence type="ECO:0000313" key="2">
    <source>
        <dbReference type="EMBL" id="QIB56944.1"/>
    </source>
</evidence>
<feature type="compositionally biased region" description="Pro residues" evidence="1">
    <location>
        <begin position="70"/>
        <end position="79"/>
    </location>
</feature>
<dbReference type="RefSeq" id="WP_154661987.1">
    <property type="nucleotide sequence ID" value="NZ_AUUC01000004.1"/>
</dbReference>